<evidence type="ECO:0000313" key="3">
    <source>
        <dbReference type="Proteomes" id="UP000185192"/>
    </source>
</evidence>
<reference evidence="3" key="1">
    <citation type="submission" date="2016-11" db="EMBL/GenBank/DDBJ databases">
        <authorList>
            <person name="Varghese N."/>
            <person name="Submissions S."/>
        </authorList>
    </citation>
    <scope>NUCLEOTIDE SEQUENCE [LARGE SCALE GENOMIC DNA]</scope>
    <source>
        <strain evidence="3">DSM 22363</strain>
    </source>
</reference>
<dbReference type="OrthoDB" id="9814202at2"/>
<dbReference type="SUPFAM" id="SSF55781">
    <property type="entry name" value="GAF domain-like"/>
    <property type="match status" value="1"/>
</dbReference>
<proteinExistence type="predicted"/>
<dbReference type="RefSeq" id="WP_074203949.1">
    <property type="nucleotide sequence ID" value="NZ_FSQW01000001.1"/>
</dbReference>
<name>A0A1N6CTE4_9SPHN</name>
<evidence type="ECO:0000313" key="2">
    <source>
        <dbReference type="EMBL" id="SIN61755.1"/>
    </source>
</evidence>
<feature type="domain" description="GAF" evidence="1">
    <location>
        <begin position="9"/>
        <end position="124"/>
    </location>
</feature>
<dbReference type="Proteomes" id="UP000185192">
    <property type="component" value="Unassembled WGS sequence"/>
</dbReference>
<dbReference type="STRING" id="1123272.SAMN02745824_0950"/>
<dbReference type="InterPro" id="IPR003018">
    <property type="entry name" value="GAF"/>
</dbReference>
<evidence type="ECO:0000259" key="1">
    <source>
        <dbReference type="Pfam" id="PF01590"/>
    </source>
</evidence>
<dbReference type="Gene3D" id="3.30.450.40">
    <property type="match status" value="1"/>
</dbReference>
<dbReference type="EMBL" id="FSQW01000001">
    <property type="protein sequence ID" value="SIN61755.1"/>
    <property type="molecule type" value="Genomic_DNA"/>
</dbReference>
<gene>
    <name evidence="2" type="ORF">SAMN02745824_0950</name>
</gene>
<organism evidence="2 3">
    <name type="scientific">Parasphingorhabdus marina DSM 22363</name>
    <dbReference type="NCBI Taxonomy" id="1123272"/>
    <lineage>
        <taxon>Bacteria</taxon>
        <taxon>Pseudomonadati</taxon>
        <taxon>Pseudomonadota</taxon>
        <taxon>Alphaproteobacteria</taxon>
        <taxon>Sphingomonadales</taxon>
        <taxon>Sphingomonadaceae</taxon>
        <taxon>Parasphingorhabdus</taxon>
    </lineage>
</organism>
<dbReference type="AlphaFoldDB" id="A0A1N6CTE4"/>
<accession>A0A1N6CTE4</accession>
<dbReference type="InterPro" id="IPR029016">
    <property type="entry name" value="GAF-like_dom_sf"/>
</dbReference>
<dbReference type="Pfam" id="PF01590">
    <property type="entry name" value="GAF"/>
    <property type="match status" value="1"/>
</dbReference>
<protein>
    <recommendedName>
        <fullName evidence="1">GAF domain-containing protein</fullName>
    </recommendedName>
</protein>
<sequence>MNKQDSIAENLDMLARLAARLTATPVATITIYDRDCADDGDVQTIAHNATALDKAWQAANQDVDISQLGSPRTAVAQHLGLYAAVPMRNGDGSTIGMIACADDDDRELSAEQLESLKHIAALASAVSHN</sequence>
<keyword evidence="3" id="KW-1185">Reference proteome</keyword>